<keyword evidence="6 7" id="KW-0472">Membrane</keyword>
<dbReference type="InterPro" id="IPR001133">
    <property type="entry name" value="NADH_UbQ_OxRdtase_chain4L/K"/>
</dbReference>
<dbReference type="Gene3D" id="1.10.287.3510">
    <property type="match status" value="1"/>
</dbReference>
<gene>
    <name evidence="8" type="ORF">DRJ26_04030</name>
</gene>
<keyword evidence="5 7" id="KW-1133">Transmembrane helix</keyword>
<dbReference type="AlphaFoldDB" id="A0A497F0G6"/>
<proteinExistence type="inferred from homology"/>
<evidence type="ECO:0000256" key="4">
    <source>
        <dbReference type="ARBA" id="ARBA00022692"/>
    </source>
</evidence>
<keyword evidence="8" id="KW-0560">Oxidoreductase</keyword>
<dbReference type="NCBIfam" id="NF004320">
    <property type="entry name" value="PRK05715.1-2"/>
    <property type="match status" value="1"/>
</dbReference>
<comment type="subcellular location">
    <subcellularLocation>
        <location evidence="1">Membrane</location>
        <topology evidence="1">Multi-pass membrane protein</topology>
    </subcellularLocation>
</comment>
<keyword evidence="3" id="KW-0813">Transport</keyword>
<dbReference type="InterPro" id="IPR039428">
    <property type="entry name" value="NUOK/Mnh_C1-like"/>
</dbReference>
<dbReference type="Pfam" id="PF00420">
    <property type="entry name" value="Oxidored_q2"/>
    <property type="match status" value="1"/>
</dbReference>
<dbReference type="PANTHER" id="PTHR11434">
    <property type="entry name" value="NADH-UBIQUINONE OXIDOREDUCTASE SUBUNIT ND4L"/>
    <property type="match status" value="1"/>
</dbReference>
<evidence type="ECO:0000256" key="7">
    <source>
        <dbReference type="SAM" id="Phobius"/>
    </source>
</evidence>
<comment type="caution">
    <text evidence="8">The sequence shown here is derived from an EMBL/GenBank/DDBJ whole genome shotgun (WGS) entry which is preliminary data.</text>
</comment>
<dbReference type="HAMAP" id="MF_01456">
    <property type="entry name" value="NDH1_NuoK"/>
    <property type="match status" value="1"/>
</dbReference>
<evidence type="ECO:0000256" key="3">
    <source>
        <dbReference type="ARBA" id="ARBA00022448"/>
    </source>
</evidence>
<organism evidence="8 9">
    <name type="scientific">Thermoproteota archaeon</name>
    <dbReference type="NCBI Taxonomy" id="2056631"/>
    <lineage>
        <taxon>Archaea</taxon>
        <taxon>Thermoproteota</taxon>
    </lineage>
</organism>
<evidence type="ECO:0000256" key="6">
    <source>
        <dbReference type="ARBA" id="ARBA00023136"/>
    </source>
</evidence>
<evidence type="ECO:0000313" key="8">
    <source>
        <dbReference type="EMBL" id="RLE52956.1"/>
    </source>
</evidence>
<dbReference type="GO" id="GO:0030964">
    <property type="term" value="C:NADH dehydrogenase complex"/>
    <property type="evidence" value="ECO:0007669"/>
    <property type="project" value="TreeGrafter"/>
</dbReference>
<name>A0A497F0G6_9CREN</name>
<dbReference type="EC" id="1.6.5.11" evidence="8"/>
<dbReference type="GO" id="GO:0016651">
    <property type="term" value="F:oxidoreductase activity, acting on NAD(P)H"/>
    <property type="evidence" value="ECO:0007669"/>
    <property type="project" value="InterPro"/>
</dbReference>
<comment type="similarity">
    <text evidence="2">Belongs to the complex I subunit 4L family.</text>
</comment>
<evidence type="ECO:0000256" key="1">
    <source>
        <dbReference type="ARBA" id="ARBA00004141"/>
    </source>
</evidence>
<evidence type="ECO:0000256" key="5">
    <source>
        <dbReference type="ARBA" id="ARBA00022989"/>
    </source>
</evidence>
<accession>A0A497F0G6</accession>
<feature type="transmembrane region" description="Helical" evidence="7">
    <location>
        <begin position="32"/>
        <end position="52"/>
    </location>
</feature>
<feature type="transmembrane region" description="Helical" evidence="7">
    <location>
        <begin position="64"/>
        <end position="89"/>
    </location>
</feature>
<reference evidence="8 9" key="1">
    <citation type="submission" date="2018-06" db="EMBL/GenBank/DDBJ databases">
        <title>Extensive metabolic versatility and redundancy in microbially diverse, dynamic hydrothermal sediments.</title>
        <authorList>
            <person name="Dombrowski N."/>
            <person name="Teske A."/>
            <person name="Baker B.J."/>
        </authorList>
    </citation>
    <scope>NUCLEOTIDE SEQUENCE [LARGE SCALE GENOMIC DNA]</scope>
    <source>
        <strain evidence="8">B20_G2</strain>
    </source>
</reference>
<protein>
    <submittedName>
        <fullName evidence="8">NADH-quinone oxidoreductase subunit NuoK</fullName>
        <ecNumber evidence="8">1.6.5.11</ecNumber>
    </submittedName>
</protein>
<dbReference type="Proteomes" id="UP000269499">
    <property type="component" value="Unassembled WGS sequence"/>
</dbReference>
<keyword evidence="4 7" id="KW-0812">Transmembrane</keyword>
<feature type="transmembrane region" description="Helical" evidence="7">
    <location>
        <begin position="6"/>
        <end position="25"/>
    </location>
</feature>
<dbReference type="EMBL" id="QMRA01000089">
    <property type="protein sequence ID" value="RLE52956.1"/>
    <property type="molecule type" value="Genomic_DNA"/>
</dbReference>
<dbReference type="GO" id="GO:0042773">
    <property type="term" value="P:ATP synthesis coupled electron transport"/>
    <property type="evidence" value="ECO:0007669"/>
    <property type="project" value="InterPro"/>
</dbReference>
<evidence type="ECO:0000313" key="9">
    <source>
        <dbReference type="Proteomes" id="UP000269499"/>
    </source>
</evidence>
<evidence type="ECO:0000256" key="2">
    <source>
        <dbReference type="ARBA" id="ARBA00010519"/>
    </source>
</evidence>
<dbReference type="PANTHER" id="PTHR11434:SF16">
    <property type="entry name" value="NADH-UBIQUINONE OXIDOREDUCTASE CHAIN 4L"/>
    <property type="match status" value="1"/>
</dbReference>
<sequence>MTSGLYVFIATSAVLLAVGLYGLMAKRNMIRLIMSLEILLSAATLNFVNFAAHRALGLVDPLGQVFAIIAISVEACVIGVALAFVINAYRHYGTLDVTKLKKLRW</sequence>